<dbReference type="AlphaFoldDB" id="A0A443QAA7"/>
<reference evidence="7 8" key="1">
    <citation type="journal article" date="2018" name="Gigascience">
        <title>Genomes of trombidid mites reveal novel predicted allergens and laterally-transferred genes associated with secondary metabolism.</title>
        <authorList>
            <person name="Dong X."/>
            <person name="Chaisiri K."/>
            <person name="Xia D."/>
            <person name="Armstrong S.D."/>
            <person name="Fang Y."/>
            <person name="Donnelly M.J."/>
            <person name="Kadowaki T."/>
            <person name="McGarry J.W."/>
            <person name="Darby A.C."/>
            <person name="Makepeace B.L."/>
        </authorList>
    </citation>
    <scope>NUCLEOTIDE SEQUENCE [LARGE SCALE GENOMIC DNA]</scope>
    <source>
        <strain evidence="7">UoL-WK</strain>
    </source>
</reference>
<name>A0A443QAA7_9ACAR</name>
<dbReference type="InterPro" id="IPR036259">
    <property type="entry name" value="MFS_trans_sf"/>
</dbReference>
<evidence type="ECO:0008006" key="9">
    <source>
        <dbReference type="Google" id="ProtNLM"/>
    </source>
</evidence>
<evidence type="ECO:0000256" key="3">
    <source>
        <dbReference type="ARBA" id="ARBA00022989"/>
    </source>
</evidence>
<evidence type="ECO:0000256" key="5">
    <source>
        <dbReference type="SAM" id="Phobius"/>
    </source>
</evidence>
<dbReference type="EMBL" id="NCKU01012966">
    <property type="protein sequence ID" value="RWR99943.1"/>
    <property type="molecule type" value="Genomic_DNA"/>
</dbReference>
<feature type="transmembrane region" description="Helical" evidence="5">
    <location>
        <begin position="21"/>
        <end position="38"/>
    </location>
</feature>
<dbReference type="GO" id="GO:0020037">
    <property type="term" value="F:heme binding"/>
    <property type="evidence" value="ECO:0007669"/>
    <property type="project" value="TreeGrafter"/>
</dbReference>
<accession>A0A443QAA7</accession>
<dbReference type="PANTHER" id="PTHR10924:SF4">
    <property type="entry name" value="GH15861P"/>
    <property type="match status" value="1"/>
</dbReference>
<keyword evidence="4 5" id="KW-0472">Membrane</keyword>
<keyword evidence="3 5" id="KW-1133">Transmembrane helix</keyword>
<protein>
    <recommendedName>
        <fullName evidence="9">MFS transporter</fullName>
    </recommendedName>
</protein>
<evidence type="ECO:0000313" key="8">
    <source>
        <dbReference type="Proteomes" id="UP000285301"/>
    </source>
</evidence>
<evidence type="ECO:0000256" key="4">
    <source>
        <dbReference type="ARBA" id="ARBA00023136"/>
    </source>
</evidence>
<feature type="transmembrane region" description="Helical" evidence="5">
    <location>
        <begin position="176"/>
        <end position="197"/>
    </location>
</feature>
<dbReference type="Proteomes" id="UP000285301">
    <property type="component" value="Unassembled WGS sequence"/>
</dbReference>
<dbReference type="GO" id="GO:0016020">
    <property type="term" value="C:membrane"/>
    <property type="evidence" value="ECO:0007669"/>
    <property type="project" value="UniProtKB-SubCell"/>
</dbReference>
<dbReference type="EMBL" id="NCKU01012969">
    <property type="protein sequence ID" value="RWR99942.1"/>
    <property type="molecule type" value="Genomic_DNA"/>
</dbReference>
<evidence type="ECO:0000256" key="1">
    <source>
        <dbReference type="ARBA" id="ARBA00004141"/>
    </source>
</evidence>
<proteinExistence type="predicted"/>
<comment type="subcellular location">
    <subcellularLocation>
        <location evidence="1">Membrane</location>
        <topology evidence="1">Multi-pass membrane protein</topology>
    </subcellularLocation>
</comment>
<keyword evidence="2 5" id="KW-0812">Transmembrane</keyword>
<sequence length="226" mass="25570">MEKTIKNSKRSEAFVYYKRRYLILLLLGLYMATNYFQHFEYVTIDDLISSYYDVKVDAVDWTALLFNVGLLGANWFKSEHIATVNGVNFAFSAFGCAIAFLFPVLIFDKLETKLEISNAIFWISIVLAAMTTLIFVLSMLIVRSKPKTPPSFADQSRDISDADQDSVLSVLRDKNYILLLIMFSIAMSLSQVITIVLNQATKAQFDKIETNLILTISGILGVQKET</sequence>
<evidence type="ECO:0000256" key="2">
    <source>
        <dbReference type="ARBA" id="ARBA00022692"/>
    </source>
</evidence>
<gene>
    <name evidence="7" type="ORF">B4U79_14516</name>
    <name evidence="6" type="ORF">B4U79_18728</name>
</gene>
<dbReference type="Gene3D" id="1.20.1250.20">
    <property type="entry name" value="MFS general substrate transporter like domains"/>
    <property type="match status" value="1"/>
</dbReference>
<dbReference type="GO" id="GO:0097037">
    <property type="term" value="P:heme export"/>
    <property type="evidence" value="ECO:0007669"/>
    <property type="project" value="TreeGrafter"/>
</dbReference>
<dbReference type="InterPro" id="IPR011701">
    <property type="entry name" value="MFS"/>
</dbReference>
<dbReference type="SUPFAM" id="SSF103473">
    <property type="entry name" value="MFS general substrate transporter"/>
    <property type="match status" value="1"/>
</dbReference>
<comment type="caution">
    <text evidence="7">The sequence shown here is derived from an EMBL/GenBank/DDBJ whole genome shotgun (WGS) entry which is preliminary data.</text>
</comment>
<evidence type="ECO:0000313" key="7">
    <source>
        <dbReference type="EMBL" id="RWR99943.1"/>
    </source>
</evidence>
<feature type="transmembrane region" description="Helical" evidence="5">
    <location>
        <begin position="88"/>
        <end position="107"/>
    </location>
</feature>
<keyword evidence="8" id="KW-1185">Reference proteome</keyword>
<dbReference type="InterPro" id="IPR049680">
    <property type="entry name" value="FLVCR1-2_SLC49-like"/>
</dbReference>
<dbReference type="Pfam" id="PF07690">
    <property type="entry name" value="MFS_1"/>
    <property type="match status" value="1"/>
</dbReference>
<feature type="transmembrane region" description="Helical" evidence="5">
    <location>
        <begin position="119"/>
        <end position="142"/>
    </location>
</feature>
<dbReference type="PANTHER" id="PTHR10924">
    <property type="entry name" value="MAJOR FACILITATOR SUPERFAMILY PROTEIN-RELATED"/>
    <property type="match status" value="1"/>
</dbReference>
<evidence type="ECO:0000313" key="6">
    <source>
        <dbReference type="EMBL" id="RWR99942.1"/>
    </source>
</evidence>
<dbReference type="GO" id="GO:0015232">
    <property type="term" value="F:heme transmembrane transporter activity"/>
    <property type="evidence" value="ECO:0007669"/>
    <property type="project" value="TreeGrafter"/>
</dbReference>
<organism evidence="7 8">
    <name type="scientific">Dinothrombium tinctorium</name>
    <dbReference type="NCBI Taxonomy" id="1965070"/>
    <lineage>
        <taxon>Eukaryota</taxon>
        <taxon>Metazoa</taxon>
        <taxon>Ecdysozoa</taxon>
        <taxon>Arthropoda</taxon>
        <taxon>Chelicerata</taxon>
        <taxon>Arachnida</taxon>
        <taxon>Acari</taxon>
        <taxon>Acariformes</taxon>
        <taxon>Trombidiformes</taxon>
        <taxon>Prostigmata</taxon>
        <taxon>Anystina</taxon>
        <taxon>Parasitengona</taxon>
        <taxon>Trombidioidea</taxon>
        <taxon>Trombidiidae</taxon>
        <taxon>Dinothrombium</taxon>
    </lineage>
</organism>
<dbReference type="OrthoDB" id="422206at2759"/>
<reference evidence="7" key="2">
    <citation type="submission" date="2018-11" db="EMBL/GenBank/DDBJ databases">
        <title>Trombidioid mite genomics.</title>
        <authorList>
            <person name="Dong X."/>
        </authorList>
    </citation>
    <scope>NUCLEOTIDE SEQUENCE</scope>
    <source>
        <strain evidence="7">UoL-WK</strain>
    </source>
</reference>